<dbReference type="Proteomes" id="UP001457282">
    <property type="component" value="Unassembled WGS sequence"/>
</dbReference>
<protein>
    <submittedName>
        <fullName evidence="2">Uncharacterized protein</fullName>
    </submittedName>
</protein>
<accession>A0AAW1X022</accession>
<keyword evidence="3" id="KW-1185">Reference proteome</keyword>
<feature type="compositionally biased region" description="Polar residues" evidence="1">
    <location>
        <begin position="68"/>
        <end position="81"/>
    </location>
</feature>
<sequence>MFIEVMLEIVAFHYWSTTNGEKQWRFTQPEKVKLEGYTECLNEWEALGKGGSCEAGFGHYNMAEATPDQTQDQFSSPSHHNLISLKPPQASRVSPLPISPITAQSSTHGSTSQSKYPAPITPELVHGTSLNSRSQSCALPSCRDSLSPIRHLLFHYCRSPTHGIATPPPPSYSRCNPLPPLSASRRAPITTMRSQPSHLNREL</sequence>
<comment type="caution">
    <text evidence="2">The sequence shown here is derived from an EMBL/GenBank/DDBJ whole genome shotgun (WGS) entry which is preliminary data.</text>
</comment>
<organism evidence="2 3">
    <name type="scientific">Rubus argutus</name>
    <name type="common">Southern blackberry</name>
    <dbReference type="NCBI Taxonomy" id="59490"/>
    <lineage>
        <taxon>Eukaryota</taxon>
        <taxon>Viridiplantae</taxon>
        <taxon>Streptophyta</taxon>
        <taxon>Embryophyta</taxon>
        <taxon>Tracheophyta</taxon>
        <taxon>Spermatophyta</taxon>
        <taxon>Magnoliopsida</taxon>
        <taxon>eudicotyledons</taxon>
        <taxon>Gunneridae</taxon>
        <taxon>Pentapetalae</taxon>
        <taxon>rosids</taxon>
        <taxon>fabids</taxon>
        <taxon>Rosales</taxon>
        <taxon>Rosaceae</taxon>
        <taxon>Rosoideae</taxon>
        <taxon>Rosoideae incertae sedis</taxon>
        <taxon>Rubus</taxon>
    </lineage>
</organism>
<dbReference type="EMBL" id="JBEDUW010000005">
    <property type="protein sequence ID" value="KAK9930114.1"/>
    <property type="molecule type" value="Genomic_DNA"/>
</dbReference>
<evidence type="ECO:0000313" key="3">
    <source>
        <dbReference type="Proteomes" id="UP001457282"/>
    </source>
</evidence>
<gene>
    <name evidence="2" type="ORF">M0R45_027169</name>
</gene>
<name>A0AAW1X022_RUBAR</name>
<feature type="compositionally biased region" description="Polar residues" evidence="1">
    <location>
        <begin position="101"/>
        <end position="115"/>
    </location>
</feature>
<feature type="region of interest" description="Disordered" evidence="1">
    <location>
        <begin position="165"/>
        <end position="203"/>
    </location>
</feature>
<reference evidence="2 3" key="1">
    <citation type="journal article" date="2023" name="G3 (Bethesda)">
        <title>A chromosome-length genome assembly and annotation of blackberry (Rubus argutus, cv. 'Hillquist').</title>
        <authorList>
            <person name="Bruna T."/>
            <person name="Aryal R."/>
            <person name="Dudchenko O."/>
            <person name="Sargent D.J."/>
            <person name="Mead D."/>
            <person name="Buti M."/>
            <person name="Cavallini A."/>
            <person name="Hytonen T."/>
            <person name="Andres J."/>
            <person name="Pham M."/>
            <person name="Weisz D."/>
            <person name="Mascagni F."/>
            <person name="Usai G."/>
            <person name="Natali L."/>
            <person name="Bassil N."/>
            <person name="Fernandez G.E."/>
            <person name="Lomsadze A."/>
            <person name="Armour M."/>
            <person name="Olukolu B."/>
            <person name="Poorten T."/>
            <person name="Britton C."/>
            <person name="Davik J."/>
            <person name="Ashrafi H."/>
            <person name="Aiden E.L."/>
            <person name="Borodovsky M."/>
            <person name="Worthington M."/>
        </authorList>
    </citation>
    <scope>NUCLEOTIDE SEQUENCE [LARGE SCALE GENOMIC DNA]</scope>
    <source>
        <strain evidence="2">PI 553951</strain>
    </source>
</reference>
<feature type="region of interest" description="Disordered" evidence="1">
    <location>
        <begin position="68"/>
        <end position="123"/>
    </location>
</feature>
<proteinExistence type="predicted"/>
<evidence type="ECO:0000313" key="2">
    <source>
        <dbReference type="EMBL" id="KAK9930114.1"/>
    </source>
</evidence>
<dbReference type="AlphaFoldDB" id="A0AAW1X022"/>
<feature type="compositionally biased region" description="Polar residues" evidence="1">
    <location>
        <begin position="191"/>
        <end position="203"/>
    </location>
</feature>
<evidence type="ECO:0000256" key="1">
    <source>
        <dbReference type="SAM" id="MobiDB-lite"/>
    </source>
</evidence>